<evidence type="ECO:0000256" key="1">
    <source>
        <dbReference type="ARBA" id="ARBA00004141"/>
    </source>
</evidence>
<keyword evidence="6 8" id="KW-0472">Membrane</keyword>
<feature type="transmembrane region" description="Helical" evidence="8">
    <location>
        <begin position="266"/>
        <end position="295"/>
    </location>
</feature>
<comment type="caution">
    <text evidence="9">The sequence shown here is derived from an EMBL/GenBank/DDBJ whole genome shotgun (WGS) entry which is preliminary data.</text>
</comment>
<dbReference type="Proteomes" id="UP000527616">
    <property type="component" value="Unassembled WGS sequence"/>
</dbReference>
<feature type="transmembrane region" description="Helical" evidence="8">
    <location>
        <begin position="345"/>
        <end position="365"/>
    </location>
</feature>
<reference evidence="9 10" key="1">
    <citation type="submission" date="2020-07" db="EMBL/GenBank/DDBJ databases">
        <title>Sequencing the genomes of 1000 actinobacteria strains.</title>
        <authorList>
            <person name="Klenk H.-P."/>
        </authorList>
    </citation>
    <scope>NUCLEOTIDE SEQUENCE [LARGE SCALE GENOMIC DNA]</scope>
    <source>
        <strain evidence="9 10">DSM 103164</strain>
    </source>
</reference>
<evidence type="ECO:0000256" key="2">
    <source>
        <dbReference type="ARBA" id="ARBA00022676"/>
    </source>
</evidence>
<feature type="transmembrane region" description="Helical" evidence="8">
    <location>
        <begin position="469"/>
        <end position="486"/>
    </location>
</feature>
<name>A0A7Z0D7X7_9ACTN</name>
<evidence type="ECO:0000256" key="4">
    <source>
        <dbReference type="ARBA" id="ARBA00022692"/>
    </source>
</evidence>
<keyword evidence="10" id="KW-1185">Reference proteome</keyword>
<organism evidence="9 10">
    <name type="scientific">Naumannella cuiyingiana</name>
    <dbReference type="NCBI Taxonomy" id="1347891"/>
    <lineage>
        <taxon>Bacteria</taxon>
        <taxon>Bacillati</taxon>
        <taxon>Actinomycetota</taxon>
        <taxon>Actinomycetes</taxon>
        <taxon>Propionibacteriales</taxon>
        <taxon>Propionibacteriaceae</taxon>
        <taxon>Naumannella</taxon>
    </lineage>
</organism>
<dbReference type="RefSeq" id="WP_179444513.1">
    <property type="nucleotide sequence ID" value="NZ_JACBZS010000001.1"/>
</dbReference>
<keyword evidence="3" id="KW-0808">Transferase</keyword>
<feature type="transmembrane region" description="Helical" evidence="8">
    <location>
        <begin position="195"/>
        <end position="215"/>
    </location>
</feature>
<protein>
    <recommendedName>
        <fullName evidence="11">Alpha-1,6-mannosyltransferase</fullName>
    </recommendedName>
</protein>
<feature type="transmembrane region" description="Helical" evidence="8">
    <location>
        <begin position="385"/>
        <end position="402"/>
    </location>
</feature>
<dbReference type="GO" id="GO:0016757">
    <property type="term" value="F:glycosyltransferase activity"/>
    <property type="evidence" value="ECO:0007669"/>
    <property type="project" value="UniProtKB-KW"/>
</dbReference>
<dbReference type="InterPro" id="IPR049829">
    <property type="entry name" value="MptA/B-like"/>
</dbReference>
<evidence type="ECO:0000313" key="9">
    <source>
        <dbReference type="EMBL" id="NYI70571.1"/>
    </source>
</evidence>
<evidence type="ECO:0000256" key="3">
    <source>
        <dbReference type="ARBA" id="ARBA00022679"/>
    </source>
</evidence>
<feature type="transmembrane region" description="Helical" evidence="8">
    <location>
        <begin position="408"/>
        <end position="430"/>
    </location>
</feature>
<feature type="transmembrane region" description="Helical" evidence="8">
    <location>
        <begin position="104"/>
        <end position="123"/>
    </location>
</feature>
<accession>A0A7Z0D7X7</accession>
<comment type="similarity">
    <text evidence="7">Belongs to the MptA/B family.</text>
</comment>
<feature type="transmembrane region" description="Helical" evidence="8">
    <location>
        <begin position="36"/>
        <end position="52"/>
    </location>
</feature>
<feature type="transmembrane region" description="Helical" evidence="8">
    <location>
        <begin position="442"/>
        <end position="463"/>
    </location>
</feature>
<feature type="transmembrane region" description="Helical" evidence="8">
    <location>
        <begin position="316"/>
        <end position="339"/>
    </location>
</feature>
<evidence type="ECO:0000256" key="7">
    <source>
        <dbReference type="ARBA" id="ARBA00043987"/>
    </source>
</evidence>
<evidence type="ECO:0000256" key="5">
    <source>
        <dbReference type="ARBA" id="ARBA00022989"/>
    </source>
</evidence>
<comment type="subcellular location">
    <subcellularLocation>
        <location evidence="1">Membrane</location>
        <topology evidence="1">Multi-pass membrane protein</topology>
    </subcellularLocation>
</comment>
<gene>
    <name evidence="9" type="ORF">GGQ54_001131</name>
</gene>
<keyword evidence="2" id="KW-0328">Glycosyltransferase</keyword>
<keyword evidence="4 8" id="KW-0812">Transmembrane</keyword>
<feature type="transmembrane region" description="Helical" evidence="8">
    <location>
        <begin position="72"/>
        <end position="92"/>
    </location>
</feature>
<evidence type="ECO:0000256" key="8">
    <source>
        <dbReference type="SAM" id="Phobius"/>
    </source>
</evidence>
<proteinExistence type="inferred from homology"/>
<dbReference type="GO" id="GO:0016020">
    <property type="term" value="C:membrane"/>
    <property type="evidence" value="ECO:0007669"/>
    <property type="project" value="UniProtKB-SubCell"/>
</dbReference>
<sequence>MLQAAGSLWLTRVRAFWAGLVTEVARAWAVAAVRRGLLATAMISIGAFTPAFTPANSPWLAYLPWLGESQTWKLIATVLTLVGTLMLVDAWFQLRPRVHGPRPDLRVVVALWALPMLLGPPIFSQDSYAYAAEGWMLHNGENPYEMGVGMMPGPFGEQAVLVWRYTIAPYGPLSLQLSEFVVGLFNFNPYWSSTLGMRLLSIAGMALIAGCLPALARRFGADPATAIWFAVANPLAVTHFIGGAHNDAWMLGLVVLALWLATRGRFLLACVAVAAATAIKLPAIVVAVPVALIALPVSKRGTRWQREFQMIVHVSIASTLTVLAFVAISLATGLGWGWIEGLNVPGIVVTMAPWVLLGEVARIGLYELGLYDAGRRAVRIFRQTGMVATVVGILWLFHRWALRRPMDFVTAAIAAITVGGPALHPWYFTWASTLLPLTNASLLVRRIGAFTVTIGMYASIIVYCFLNDTLLLGIIAVVPFLWLGWINDRIHFPARGVPRPGRPELVPAH</sequence>
<dbReference type="Pfam" id="PF26314">
    <property type="entry name" value="MptA_B_family"/>
    <property type="match status" value="1"/>
</dbReference>
<evidence type="ECO:0000256" key="6">
    <source>
        <dbReference type="ARBA" id="ARBA00023136"/>
    </source>
</evidence>
<evidence type="ECO:0008006" key="11">
    <source>
        <dbReference type="Google" id="ProtNLM"/>
    </source>
</evidence>
<dbReference type="NCBIfam" id="NF038066">
    <property type="entry name" value="MptB"/>
    <property type="match status" value="1"/>
</dbReference>
<dbReference type="EMBL" id="JACBZS010000001">
    <property type="protein sequence ID" value="NYI70571.1"/>
    <property type="molecule type" value="Genomic_DNA"/>
</dbReference>
<evidence type="ECO:0000313" key="10">
    <source>
        <dbReference type="Proteomes" id="UP000527616"/>
    </source>
</evidence>
<dbReference type="AlphaFoldDB" id="A0A7Z0D7X7"/>
<keyword evidence="5 8" id="KW-1133">Transmembrane helix</keyword>
<feature type="transmembrane region" description="Helical" evidence="8">
    <location>
        <begin position="227"/>
        <end position="260"/>
    </location>
</feature>